<dbReference type="InterPro" id="IPR042099">
    <property type="entry name" value="ANL_N_sf"/>
</dbReference>
<dbReference type="PANTHER" id="PTHR24096:SF149">
    <property type="entry name" value="AMP-BINDING DOMAIN-CONTAINING PROTEIN-RELATED"/>
    <property type="match status" value="1"/>
</dbReference>
<dbReference type="AlphaFoldDB" id="A0A8H7AVZ4"/>
<dbReference type="GO" id="GO:0016405">
    <property type="term" value="F:CoA-ligase activity"/>
    <property type="evidence" value="ECO:0007669"/>
    <property type="project" value="TreeGrafter"/>
</dbReference>
<gene>
    <name evidence="5" type="ORF">GJ744_004481</name>
</gene>
<organism evidence="5 6">
    <name type="scientific">Endocarpon pusillum</name>
    <dbReference type="NCBI Taxonomy" id="364733"/>
    <lineage>
        <taxon>Eukaryota</taxon>
        <taxon>Fungi</taxon>
        <taxon>Dikarya</taxon>
        <taxon>Ascomycota</taxon>
        <taxon>Pezizomycotina</taxon>
        <taxon>Eurotiomycetes</taxon>
        <taxon>Chaetothyriomycetidae</taxon>
        <taxon>Verrucariales</taxon>
        <taxon>Verrucariaceae</taxon>
        <taxon>Endocarpon</taxon>
    </lineage>
</organism>
<dbReference type="PROSITE" id="PS00455">
    <property type="entry name" value="AMP_BINDING"/>
    <property type="match status" value="1"/>
</dbReference>
<proteinExistence type="inferred from homology"/>
<evidence type="ECO:0000256" key="1">
    <source>
        <dbReference type="ARBA" id="ARBA00006432"/>
    </source>
</evidence>
<dbReference type="CDD" id="cd05911">
    <property type="entry name" value="Firefly_Luc_like"/>
    <property type="match status" value="1"/>
</dbReference>
<comment type="caution">
    <text evidence="5">The sequence shown here is derived from an EMBL/GenBank/DDBJ whole genome shotgun (WGS) entry which is preliminary data.</text>
</comment>
<feature type="domain" description="AMP-binding enzyme C-terminal" evidence="4">
    <location>
        <begin position="473"/>
        <end position="554"/>
    </location>
</feature>
<dbReference type="EMBL" id="JAACFV010000002">
    <property type="protein sequence ID" value="KAF7514156.1"/>
    <property type="molecule type" value="Genomic_DNA"/>
</dbReference>
<reference evidence="5" key="1">
    <citation type="submission" date="2020-02" db="EMBL/GenBank/DDBJ databases">
        <authorList>
            <person name="Palmer J.M."/>
        </authorList>
    </citation>
    <scope>NUCLEOTIDE SEQUENCE</scope>
    <source>
        <strain evidence="5">EPUS1.4</strain>
        <tissue evidence="5">Thallus</tissue>
    </source>
</reference>
<keyword evidence="2" id="KW-0436">Ligase</keyword>
<evidence type="ECO:0000313" key="6">
    <source>
        <dbReference type="Proteomes" id="UP000606974"/>
    </source>
</evidence>
<dbReference type="InterPro" id="IPR020845">
    <property type="entry name" value="AMP-binding_CS"/>
</dbReference>
<dbReference type="Pfam" id="PF00501">
    <property type="entry name" value="AMP-binding"/>
    <property type="match status" value="1"/>
</dbReference>
<dbReference type="InterPro" id="IPR000873">
    <property type="entry name" value="AMP-dep_synth/lig_dom"/>
</dbReference>
<dbReference type="InterPro" id="IPR045851">
    <property type="entry name" value="AMP-bd_C_sf"/>
</dbReference>
<protein>
    <submittedName>
        <fullName evidence="5">Uncharacterized protein</fullName>
    </submittedName>
</protein>
<evidence type="ECO:0000256" key="2">
    <source>
        <dbReference type="ARBA" id="ARBA00022598"/>
    </source>
</evidence>
<feature type="domain" description="AMP-dependent synthetase/ligase" evidence="3">
    <location>
        <begin position="27"/>
        <end position="422"/>
    </location>
</feature>
<name>A0A8H7AVZ4_9EURO</name>
<dbReference type="Gene3D" id="3.40.50.12780">
    <property type="entry name" value="N-terminal domain of ligase-like"/>
    <property type="match status" value="1"/>
</dbReference>
<dbReference type="InterPro" id="IPR025110">
    <property type="entry name" value="AMP-bd_C"/>
</dbReference>
<dbReference type="OrthoDB" id="6509636at2759"/>
<dbReference type="SUPFAM" id="SSF56801">
    <property type="entry name" value="Acetyl-CoA synthetase-like"/>
    <property type="match status" value="1"/>
</dbReference>
<comment type="similarity">
    <text evidence="1">Belongs to the ATP-dependent AMP-binding enzyme family.</text>
</comment>
<dbReference type="Proteomes" id="UP000606974">
    <property type="component" value="Unassembled WGS sequence"/>
</dbReference>
<keyword evidence="6" id="KW-1185">Reference proteome</keyword>
<sequence>MPFESHLPPLELPEQDIFSFLFNRKDRPFPEDRVIFQDADSNSSFTFGELRALSAEFAKGLKSLYDFRKGDVLSLCSPNSVDTPAITLGALWAGVIVSPANPGYTVNELAYQLKDSGAKGIVTQLTTIDTVRKACAQVGLPEDRIILLGEARDQTGRFKHWSSVRNISGTSRYNKAKISPKQDLAFLVYSSGTTGTPKGVELSHYNLTSNILQLNAGEYGNLTWDGSGTSGDIPLPRKGSGGDKILACLPFFHIYGLTASILLPMYSGVKVVVLPKFEMERFCRLIQDHGITYIYVVPPMCLLLSKHPCVDKYDLSSIRMTNSGAAPLTRELVEAVFRRTGIKVKQAYGLSETSPTCISQPWTDWNTSIGSIGKLFPNMQAKFCATPGSSEEYDSSSKATEVAQGRTGELYLKGPNIFRGYHNKPEETKGCLDDAGWFRTGDVGHIDEHGDIYITDRVKELIKYKGFQVAPAELEGHLVAHDLIEDVAVVGVESQELGTEVPRAYVVRRGGKKAVEEGEGERIVQWLNGRVANHKRLRGGVRFVDAVPKSASGKILRRILKEEARKEYAELEKEGRLRAKL</sequence>
<evidence type="ECO:0000259" key="4">
    <source>
        <dbReference type="Pfam" id="PF13193"/>
    </source>
</evidence>
<accession>A0A8H7AVZ4</accession>
<dbReference type="Gene3D" id="3.30.300.30">
    <property type="match status" value="1"/>
</dbReference>
<dbReference type="PANTHER" id="PTHR24096">
    <property type="entry name" value="LONG-CHAIN-FATTY-ACID--COA LIGASE"/>
    <property type="match status" value="1"/>
</dbReference>
<evidence type="ECO:0000259" key="3">
    <source>
        <dbReference type="Pfam" id="PF00501"/>
    </source>
</evidence>
<evidence type="ECO:0000313" key="5">
    <source>
        <dbReference type="EMBL" id="KAF7514156.1"/>
    </source>
</evidence>
<dbReference type="Pfam" id="PF13193">
    <property type="entry name" value="AMP-binding_C"/>
    <property type="match status" value="1"/>
</dbReference>